<keyword evidence="1" id="KW-0677">Repeat</keyword>
<accession>A0A0D7AVN9</accession>
<dbReference type="PANTHER" id="PTHR45964">
    <property type="entry name" value="WSCD FAMILY MEMBER CG9164"/>
    <property type="match status" value="1"/>
</dbReference>
<dbReference type="PROSITE" id="PS51212">
    <property type="entry name" value="WSC"/>
    <property type="match status" value="3"/>
</dbReference>
<dbReference type="InterPro" id="IPR005197">
    <property type="entry name" value="Glyco_hydro_71"/>
</dbReference>
<feature type="domain" description="WSC" evidence="4">
    <location>
        <begin position="767"/>
        <end position="862"/>
    </location>
</feature>
<feature type="compositionally biased region" description="Low complexity" evidence="2">
    <location>
        <begin position="522"/>
        <end position="549"/>
    </location>
</feature>
<reference evidence="5 6" key="1">
    <citation type="journal article" date="2015" name="Fungal Genet. Biol.">
        <title>Evolution of novel wood decay mechanisms in Agaricales revealed by the genome sequences of Fistulina hepatica and Cylindrobasidium torrendii.</title>
        <authorList>
            <person name="Floudas D."/>
            <person name="Held B.W."/>
            <person name="Riley R."/>
            <person name="Nagy L.G."/>
            <person name="Koehler G."/>
            <person name="Ransdell A.S."/>
            <person name="Younus H."/>
            <person name="Chow J."/>
            <person name="Chiniquy J."/>
            <person name="Lipzen A."/>
            <person name="Tritt A."/>
            <person name="Sun H."/>
            <person name="Haridas S."/>
            <person name="LaButti K."/>
            <person name="Ohm R.A."/>
            <person name="Kues U."/>
            <person name="Blanchette R.A."/>
            <person name="Grigoriev I.V."/>
            <person name="Minto R.E."/>
            <person name="Hibbett D.S."/>
        </authorList>
    </citation>
    <scope>NUCLEOTIDE SEQUENCE [LARGE SCALE GENOMIC DNA]</scope>
    <source>
        <strain evidence="5 6">FP15055 ss-10</strain>
    </source>
</reference>
<protein>
    <submittedName>
        <fullName evidence="5">Glycoside hydrolase family 71 protein</fullName>
    </submittedName>
</protein>
<dbReference type="Pfam" id="PF03659">
    <property type="entry name" value="Glyco_hydro_71"/>
    <property type="match status" value="1"/>
</dbReference>
<dbReference type="OrthoDB" id="3257981at2759"/>
<feature type="chain" id="PRO_5002316706" evidence="3">
    <location>
        <begin position="19"/>
        <end position="888"/>
    </location>
</feature>
<sequence length="888" mass="95233">MFFAPFIVPALLATLAQAGYGSSRKLHARAGARSGLDTLTRAPNATVDIAERAADTTKYVFMHHIVGSKYPYVQSDWNADIAEIGAKEIDAIALNFGSDSWQKDQMHLAFKAAEGTSLKLFLSFDYTAFDCSVSKTLAYMTEFKSHPNYFYYNGKPFLSSYGGGYDCLGVDGWKQLQNAGNYLMPFMWELENRFSDPWGFLDSWFCWGCAYPQSNEPKNTLDDQWYYSMLGSRYATTASSWMFTHYSWTNKNFYLRGDDWLGAVRWEQLMGMRDQLTFTEIITWNDWGESNYYGPFRYKDAQPTGTYWAEDFPHTALWDMTHYYITAFKTGQYPTITEDVIYFWARPHFASVTASSDSLGPPNGQAWAQDFMWAVAFSTDVSDITLCMGASCTTFTNQPAGVNKLKIPLAAGKMSVKMVKRSVTVIDHTEEGFVFNAASVVDKYNYNCYAGSAKATSATSTTATSATSVTTSTATSTSASSASGLTIGTAATSTSASTSASTSTSASGLTIGTALTAGTTTTATTTAGTTSTTATTVTTSSSSSPTWTSQGCIAEGTTGSRRALNGINTSSDNMTPTICQAFCAGYDYAGVEYGRECYCGNTLTNNGASGLVADAASCDVHCSADSSAACGGTWFLSLYATNGKTATQPAASTDPSTGGWTSLGCVDEGSTGSRRALTGASFSEGGMTPSRCNTLCAAYTYAGTEYGTECYCGNTIQNNGASGKAIDSSRCDSKCGGDSSLTCGGTWTMSVWGKQALPGTTTASTTDWTSNGCYSDSSTRLLRDVFWEDSSMTTELCKSHCTGLGYKLAATEYGSQCLCGNTLYYDGGSGTSLTSDRCNSACQGNTAQSCGGSWTANLYTAPASTPTKRREVQSKRAPRTWQNLWGLL</sequence>
<feature type="domain" description="WSC" evidence="4">
    <location>
        <begin position="659"/>
        <end position="755"/>
    </location>
</feature>
<evidence type="ECO:0000256" key="3">
    <source>
        <dbReference type="SAM" id="SignalP"/>
    </source>
</evidence>
<dbReference type="PANTHER" id="PTHR45964:SF5">
    <property type="entry name" value="WSCD FAMILY MEMBER CG9164"/>
    <property type="match status" value="1"/>
</dbReference>
<proteinExistence type="predicted"/>
<dbReference type="CDD" id="cd11577">
    <property type="entry name" value="GH71"/>
    <property type="match status" value="1"/>
</dbReference>
<keyword evidence="6" id="KW-1185">Reference proteome</keyword>
<dbReference type="SMART" id="SM00321">
    <property type="entry name" value="WSC"/>
    <property type="match status" value="3"/>
</dbReference>
<feature type="signal peptide" evidence="3">
    <location>
        <begin position="1"/>
        <end position="18"/>
    </location>
</feature>
<dbReference type="GO" id="GO:0051118">
    <property type="term" value="F:glucan endo-1,3-alpha-glucosidase activity"/>
    <property type="evidence" value="ECO:0007669"/>
    <property type="project" value="InterPro"/>
</dbReference>
<organism evidence="5 6">
    <name type="scientific">Cylindrobasidium torrendii FP15055 ss-10</name>
    <dbReference type="NCBI Taxonomy" id="1314674"/>
    <lineage>
        <taxon>Eukaryota</taxon>
        <taxon>Fungi</taxon>
        <taxon>Dikarya</taxon>
        <taxon>Basidiomycota</taxon>
        <taxon>Agaricomycotina</taxon>
        <taxon>Agaricomycetes</taxon>
        <taxon>Agaricomycetidae</taxon>
        <taxon>Agaricales</taxon>
        <taxon>Marasmiineae</taxon>
        <taxon>Physalacriaceae</taxon>
        <taxon>Cylindrobasidium</taxon>
    </lineage>
</organism>
<gene>
    <name evidence="5" type="ORF">CYLTODRAFT_427181</name>
</gene>
<dbReference type="Pfam" id="PF01822">
    <property type="entry name" value="WSC"/>
    <property type="match status" value="3"/>
</dbReference>
<name>A0A0D7AVN9_9AGAR</name>
<dbReference type="InterPro" id="IPR002889">
    <property type="entry name" value="WSC_carb-bd"/>
</dbReference>
<keyword evidence="3" id="KW-0732">Signal</keyword>
<evidence type="ECO:0000313" key="5">
    <source>
        <dbReference type="EMBL" id="KIY62070.1"/>
    </source>
</evidence>
<dbReference type="InterPro" id="IPR051589">
    <property type="entry name" value="Sialate-O-sulfotransferase"/>
</dbReference>
<evidence type="ECO:0000256" key="1">
    <source>
        <dbReference type="ARBA" id="ARBA00022737"/>
    </source>
</evidence>
<feature type="domain" description="WSC" evidence="4">
    <location>
        <begin position="546"/>
        <end position="642"/>
    </location>
</feature>
<dbReference type="Gene3D" id="3.20.20.80">
    <property type="entry name" value="Glycosidases"/>
    <property type="match status" value="1"/>
</dbReference>
<dbReference type="AlphaFoldDB" id="A0A0D7AVN9"/>
<keyword evidence="5" id="KW-0378">Hydrolase</keyword>
<evidence type="ECO:0000313" key="6">
    <source>
        <dbReference type="Proteomes" id="UP000054007"/>
    </source>
</evidence>
<dbReference type="Proteomes" id="UP000054007">
    <property type="component" value="Unassembled WGS sequence"/>
</dbReference>
<dbReference type="STRING" id="1314674.A0A0D7AVN9"/>
<evidence type="ECO:0000256" key="2">
    <source>
        <dbReference type="SAM" id="MobiDB-lite"/>
    </source>
</evidence>
<evidence type="ECO:0000259" key="4">
    <source>
        <dbReference type="PROSITE" id="PS51212"/>
    </source>
</evidence>
<dbReference type="EMBL" id="KN880828">
    <property type="protein sequence ID" value="KIY62070.1"/>
    <property type="molecule type" value="Genomic_DNA"/>
</dbReference>
<feature type="region of interest" description="Disordered" evidence="2">
    <location>
        <begin position="522"/>
        <end position="551"/>
    </location>
</feature>